<evidence type="ECO:0000259" key="7">
    <source>
        <dbReference type="SMART" id="SM01086"/>
    </source>
</evidence>
<feature type="domain" description="AAA+ ATPase" evidence="6">
    <location>
        <begin position="550"/>
        <end position="705"/>
    </location>
</feature>
<feature type="domain" description="AAA+ ATPase" evidence="6">
    <location>
        <begin position="143"/>
        <end position="287"/>
    </location>
</feature>
<dbReference type="OMA" id="CIQILGR"/>
<dbReference type="FunFam" id="3.40.50.300:FF:000025">
    <property type="entry name" value="ATP-dependent Clp protease subunit"/>
    <property type="match status" value="1"/>
</dbReference>
<dbReference type="Pfam" id="PF07724">
    <property type="entry name" value="AAA_2"/>
    <property type="match status" value="1"/>
</dbReference>
<accession>A0A0D3C1Z5</accession>
<dbReference type="FunFam" id="3.40.50.300:FF:000010">
    <property type="entry name" value="Chaperone clpB 1, putative"/>
    <property type="match status" value="1"/>
</dbReference>
<organism evidence="8 9">
    <name type="scientific">Brassica oleracea var. oleracea</name>
    <dbReference type="NCBI Taxonomy" id="109376"/>
    <lineage>
        <taxon>Eukaryota</taxon>
        <taxon>Viridiplantae</taxon>
        <taxon>Streptophyta</taxon>
        <taxon>Embryophyta</taxon>
        <taxon>Tracheophyta</taxon>
        <taxon>Spermatophyta</taxon>
        <taxon>Magnoliopsida</taxon>
        <taxon>eudicotyledons</taxon>
        <taxon>Gunneridae</taxon>
        <taxon>Pentapetalae</taxon>
        <taxon>rosids</taxon>
        <taxon>malvids</taxon>
        <taxon>Brassicales</taxon>
        <taxon>Brassicaceae</taxon>
        <taxon>Brassiceae</taxon>
        <taxon>Brassica</taxon>
    </lineage>
</organism>
<dbReference type="SMART" id="SM00382">
    <property type="entry name" value="AAA"/>
    <property type="match status" value="2"/>
</dbReference>
<dbReference type="PANTHER" id="PTHR11638">
    <property type="entry name" value="ATP-DEPENDENT CLP PROTEASE"/>
    <property type="match status" value="1"/>
</dbReference>
<dbReference type="PANTHER" id="PTHR11638:SF166">
    <property type="entry name" value="CLP R DOMAIN-CONTAINING PROTEIN"/>
    <property type="match status" value="1"/>
</dbReference>
<dbReference type="Gene3D" id="1.10.8.60">
    <property type="match status" value="1"/>
</dbReference>
<keyword evidence="2" id="KW-0677">Repeat</keyword>
<dbReference type="InterPro" id="IPR001270">
    <property type="entry name" value="ClpA/B"/>
</dbReference>
<dbReference type="HOGENOM" id="CLU_005070_4_0_1"/>
<keyword evidence="9" id="KW-1185">Reference proteome</keyword>
<dbReference type="InterPro" id="IPR003959">
    <property type="entry name" value="ATPase_AAA_core"/>
</dbReference>
<evidence type="ECO:0000256" key="2">
    <source>
        <dbReference type="ARBA" id="ARBA00022737"/>
    </source>
</evidence>
<protein>
    <recommendedName>
        <fullName evidence="10">Clp R domain-containing protein</fullName>
    </recommendedName>
</protein>
<evidence type="ECO:0000256" key="4">
    <source>
        <dbReference type="ARBA" id="ARBA00022840"/>
    </source>
</evidence>
<dbReference type="InterPro" id="IPR050130">
    <property type="entry name" value="ClpA_ClpB"/>
</dbReference>
<dbReference type="AlphaFoldDB" id="A0A0D3C1Z5"/>
<evidence type="ECO:0000256" key="1">
    <source>
        <dbReference type="ARBA" id="ARBA00008675"/>
    </source>
</evidence>
<comment type="similarity">
    <text evidence="1">Belongs to the ClpA/ClpB family.</text>
</comment>
<dbReference type="eggNOG" id="KOG1051">
    <property type="taxonomic scope" value="Eukaryota"/>
</dbReference>
<dbReference type="Pfam" id="PF17871">
    <property type="entry name" value="AAA_lid_9"/>
    <property type="match status" value="1"/>
</dbReference>
<proteinExistence type="inferred from homology"/>
<name>A0A0D3C1Z5_BRAOL</name>
<dbReference type="GO" id="GO:0005524">
    <property type="term" value="F:ATP binding"/>
    <property type="evidence" value="ECO:0007669"/>
    <property type="project" value="UniProtKB-KW"/>
</dbReference>
<dbReference type="InterPro" id="IPR003593">
    <property type="entry name" value="AAA+_ATPase"/>
</dbReference>
<dbReference type="EnsemblPlants" id="Bo4g157310.1">
    <property type="protein sequence ID" value="Bo4g157310.1"/>
    <property type="gene ID" value="Bo4g157310"/>
</dbReference>
<reference evidence="8" key="2">
    <citation type="submission" date="2015-03" db="UniProtKB">
        <authorList>
            <consortium name="EnsemblPlants"/>
        </authorList>
    </citation>
    <scope>IDENTIFICATION</scope>
</reference>
<dbReference type="Gramene" id="Bo4g157310.1">
    <property type="protein sequence ID" value="Bo4g157310.1"/>
    <property type="gene ID" value="Bo4g157310"/>
</dbReference>
<dbReference type="InterPro" id="IPR027417">
    <property type="entry name" value="P-loop_NTPase"/>
</dbReference>
<dbReference type="CDD" id="cd00009">
    <property type="entry name" value="AAA"/>
    <property type="match status" value="1"/>
</dbReference>
<dbReference type="GO" id="GO:0005737">
    <property type="term" value="C:cytoplasm"/>
    <property type="evidence" value="ECO:0007669"/>
    <property type="project" value="TreeGrafter"/>
</dbReference>
<dbReference type="PRINTS" id="PR00300">
    <property type="entry name" value="CLPPROTEASEA"/>
</dbReference>
<keyword evidence="5" id="KW-0143">Chaperone</keyword>
<evidence type="ECO:0000259" key="6">
    <source>
        <dbReference type="SMART" id="SM00382"/>
    </source>
</evidence>
<feature type="domain" description="Clp ATPase C-terminal" evidence="7">
    <location>
        <begin position="725"/>
        <end position="816"/>
    </location>
</feature>
<dbReference type="GO" id="GO:0016887">
    <property type="term" value="F:ATP hydrolysis activity"/>
    <property type="evidence" value="ECO:0007669"/>
    <property type="project" value="InterPro"/>
</dbReference>
<evidence type="ECO:0000256" key="5">
    <source>
        <dbReference type="ARBA" id="ARBA00023186"/>
    </source>
</evidence>
<dbReference type="GO" id="GO:0034605">
    <property type="term" value="P:cellular response to heat"/>
    <property type="evidence" value="ECO:0007669"/>
    <property type="project" value="TreeGrafter"/>
</dbReference>
<keyword evidence="3" id="KW-0547">Nucleotide-binding</keyword>
<dbReference type="InterPro" id="IPR041546">
    <property type="entry name" value="ClpA/ClpB_AAA_lid"/>
</dbReference>
<dbReference type="Proteomes" id="UP000032141">
    <property type="component" value="Chromosome C4"/>
</dbReference>
<sequence>MAYRRLSKSISLAIKAHNALSRRPSLLFRSRALSASAHHFSSSSFLLRPSSFIGAPNNGIITPATLAAPRSGQLLPLSLQLQLPSPRRFMSTDGDKDAHEKYENALEKCGTDLTEMARQGKLPPLIGRDDEIKRCIQILGRMTKSNPLIIGEPGVGKTAIAEGLAQRIVRGEVPEHLLNRKVISLDMGSLAAGTTYQGEFEAKLKALLKEITASNGKTLLFIDEIHTLVGAGGSTGSMDASKILKPMLARGELRCIGATTLTEYRKYIEKDPTLERRFQQVFCGQPSVEDTVSILRGLRQRYEKHHGVKISDCSLVSAAVLSDRYITERFLPDKAIDLVDEAAAKLKMETISKPTELEEIDKTVIKLKMEKLSLRKDSFKSSEAFFKKEKEMENDLTKLKDKQKEITKKWEELTTQWDEDKSLITKLRSLKEEIDVSAKRENSLNRTAELKYGTLMSLQGQIEEAEKNLTKSGSSELSQIKEGVTDRHIAEIISKWTGIPLSNLQQSEKEKLLLLEDVLHKKVIGQGKAVESIADAIRCSKAGLSDPNRPIASFMFMGPTGVGKTELAKALAGYLFNTDNAIVRIDMSEYMEKSNVSRLIGASPGFVGYEEGGQLTEAVRRRPYSVVLFDEIEKAHPDVFNILLQLLDDGRVTDSQGRTVSFRNCFVIMTSNIGAQSILDTFRGNEDRKEAVYETMKQQVVELARKTFKPEFMNRIDEYIVFQPLDTKEISKIVEIQMRRVKNRLEENKIKLEYTQEAVDHLAQLGFDPNNGARPVKRVIEKIVKKEIANKVLKGEFAADDTILLDVDQTSNELVIKKLESDAPVEEMAA</sequence>
<evidence type="ECO:0000256" key="3">
    <source>
        <dbReference type="ARBA" id="ARBA00022741"/>
    </source>
</evidence>
<evidence type="ECO:0000313" key="8">
    <source>
        <dbReference type="EnsemblPlants" id="Bo4g157310.1"/>
    </source>
</evidence>
<dbReference type="CDD" id="cd19499">
    <property type="entry name" value="RecA-like_ClpB_Hsp104-like"/>
    <property type="match status" value="1"/>
</dbReference>
<dbReference type="Gene3D" id="3.40.50.300">
    <property type="entry name" value="P-loop containing nucleotide triphosphate hydrolases"/>
    <property type="match status" value="3"/>
</dbReference>
<dbReference type="FunFam" id="3.40.50.300:FF:000120">
    <property type="entry name" value="ATP-dependent chaperone ClpB"/>
    <property type="match status" value="1"/>
</dbReference>
<dbReference type="Pfam" id="PF10431">
    <property type="entry name" value="ClpB_D2-small"/>
    <property type="match status" value="1"/>
</dbReference>
<reference evidence="8 9" key="1">
    <citation type="journal article" date="2014" name="Genome Biol.">
        <title>Transcriptome and methylome profiling reveals relics of genome dominance in the mesopolyploid Brassica oleracea.</title>
        <authorList>
            <person name="Parkin I.A."/>
            <person name="Koh C."/>
            <person name="Tang H."/>
            <person name="Robinson S.J."/>
            <person name="Kagale S."/>
            <person name="Clarke W.E."/>
            <person name="Town C.D."/>
            <person name="Nixon J."/>
            <person name="Krishnakumar V."/>
            <person name="Bidwell S.L."/>
            <person name="Denoeud F."/>
            <person name="Belcram H."/>
            <person name="Links M.G."/>
            <person name="Just J."/>
            <person name="Clarke C."/>
            <person name="Bender T."/>
            <person name="Huebert T."/>
            <person name="Mason A.S."/>
            <person name="Pires J.C."/>
            <person name="Barker G."/>
            <person name="Moore J."/>
            <person name="Walley P.G."/>
            <person name="Manoli S."/>
            <person name="Batley J."/>
            <person name="Edwards D."/>
            <person name="Nelson M.N."/>
            <person name="Wang X."/>
            <person name="Paterson A.H."/>
            <person name="King G."/>
            <person name="Bancroft I."/>
            <person name="Chalhoub B."/>
            <person name="Sharpe A.G."/>
        </authorList>
    </citation>
    <scope>NUCLEOTIDE SEQUENCE</scope>
    <source>
        <strain evidence="8 9">cv. TO1000</strain>
    </source>
</reference>
<dbReference type="SUPFAM" id="SSF52540">
    <property type="entry name" value="P-loop containing nucleoside triphosphate hydrolases"/>
    <property type="match status" value="2"/>
</dbReference>
<dbReference type="SMART" id="SM01086">
    <property type="entry name" value="ClpB_D2-small"/>
    <property type="match status" value="1"/>
</dbReference>
<evidence type="ECO:0000313" key="9">
    <source>
        <dbReference type="Proteomes" id="UP000032141"/>
    </source>
</evidence>
<dbReference type="Pfam" id="PF00004">
    <property type="entry name" value="AAA"/>
    <property type="match status" value="1"/>
</dbReference>
<keyword evidence="4" id="KW-0067">ATP-binding</keyword>
<evidence type="ECO:0008006" key="10">
    <source>
        <dbReference type="Google" id="ProtNLM"/>
    </source>
</evidence>
<dbReference type="InterPro" id="IPR019489">
    <property type="entry name" value="Clp_ATPase_C"/>
</dbReference>
<dbReference type="STRING" id="109376.A0A0D3C1Z5"/>